<dbReference type="EMBL" id="JAEPWM010000001">
    <property type="protein sequence ID" value="MBK6005547.1"/>
    <property type="molecule type" value="Genomic_DNA"/>
</dbReference>
<evidence type="ECO:0000256" key="1">
    <source>
        <dbReference type="SAM" id="MobiDB-lite"/>
    </source>
</evidence>
<feature type="chain" id="PRO_5036680396" evidence="2">
    <location>
        <begin position="24"/>
        <end position="187"/>
    </location>
</feature>
<feature type="compositionally biased region" description="Low complexity" evidence="1">
    <location>
        <begin position="67"/>
        <end position="78"/>
    </location>
</feature>
<accession>A0A934TQ88</accession>
<reference evidence="4" key="1">
    <citation type="journal article" date="2012" name="J. Microbiol. Biotechnol.">
        <title>Ramlibacter ginsenosidimutans sp. nov., with ginsenoside-converting activity.</title>
        <authorList>
            <person name="Wang L."/>
            <person name="An D.S."/>
            <person name="Kim S.G."/>
            <person name="Jin F.X."/>
            <person name="Kim S.C."/>
            <person name="Lee S.T."/>
            <person name="Im W.T."/>
        </authorList>
    </citation>
    <scope>NUCLEOTIDE SEQUENCE</scope>
    <source>
        <strain evidence="4">KACC 17527</strain>
    </source>
</reference>
<dbReference type="Proteomes" id="UP000630528">
    <property type="component" value="Unassembled WGS sequence"/>
</dbReference>
<protein>
    <submittedName>
        <fullName evidence="4">EF-hand domain-containing protein</fullName>
    </submittedName>
</protein>
<dbReference type="AlphaFoldDB" id="A0A934TQ88"/>
<gene>
    <name evidence="4" type="ORF">JJB11_05535</name>
</gene>
<keyword evidence="2" id="KW-0732">Signal</keyword>
<dbReference type="SUPFAM" id="SSF47473">
    <property type="entry name" value="EF-hand"/>
    <property type="match status" value="1"/>
</dbReference>
<feature type="region of interest" description="Disordered" evidence="1">
    <location>
        <begin position="66"/>
        <end position="86"/>
    </location>
</feature>
<dbReference type="InterPro" id="IPR002048">
    <property type="entry name" value="EF_hand_dom"/>
</dbReference>
<name>A0A934TQ88_9BURK</name>
<evidence type="ECO:0000313" key="4">
    <source>
        <dbReference type="EMBL" id="MBK6005547.1"/>
    </source>
</evidence>
<proteinExistence type="predicted"/>
<feature type="signal peptide" evidence="2">
    <location>
        <begin position="1"/>
        <end position="23"/>
    </location>
</feature>
<dbReference type="RefSeq" id="WP_201167082.1">
    <property type="nucleotide sequence ID" value="NZ_JAEPWM010000001.1"/>
</dbReference>
<reference evidence="4" key="2">
    <citation type="submission" date="2021-01" db="EMBL/GenBank/DDBJ databases">
        <authorList>
            <person name="Kang M."/>
        </authorList>
    </citation>
    <scope>NUCLEOTIDE SEQUENCE</scope>
    <source>
        <strain evidence="4">KACC 17527</strain>
    </source>
</reference>
<dbReference type="Gene3D" id="1.10.238.10">
    <property type="entry name" value="EF-hand"/>
    <property type="match status" value="1"/>
</dbReference>
<dbReference type="GO" id="GO:0005509">
    <property type="term" value="F:calcium ion binding"/>
    <property type="evidence" value="ECO:0007669"/>
    <property type="project" value="InterPro"/>
</dbReference>
<keyword evidence="5" id="KW-1185">Reference proteome</keyword>
<evidence type="ECO:0000259" key="3">
    <source>
        <dbReference type="PROSITE" id="PS50222"/>
    </source>
</evidence>
<dbReference type="InterPro" id="IPR011992">
    <property type="entry name" value="EF-hand-dom_pair"/>
</dbReference>
<evidence type="ECO:0000256" key="2">
    <source>
        <dbReference type="SAM" id="SignalP"/>
    </source>
</evidence>
<organism evidence="4 5">
    <name type="scientific">Ramlibacter ginsenosidimutans</name>
    <dbReference type="NCBI Taxonomy" id="502333"/>
    <lineage>
        <taxon>Bacteria</taxon>
        <taxon>Pseudomonadati</taxon>
        <taxon>Pseudomonadota</taxon>
        <taxon>Betaproteobacteria</taxon>
        <taxon>Burkholderiales</taxon>
        <taxon>Comamonadaceae</taxon>
        <taxon>Ramlibacter</taxon>
    </lineage>
</organism>
<sequence length="187" mass="19106">MQRFAPLFAAGLCALLAASAAQAQSGRTVNRTMTPAASTYSATRTPGQAGRIPIHVDGSVGFTGTLPSISGDSGSSPSTTAAVPATSSNPGGGFVVPGEVAPVGVNTAVLGAGASTMGPSQYASDSGAGGYNATDVARSFFFADANHDGELTRAEFRRLSIVTMPFEQMDRNFDGVISRFEYEDSVR</sequence>
<feature type="domain" description="EF-hand" evidence="3">
    <location>
        <begin position="166"/>
        <end position="187"/>
    </location>
</feature>
<evidence type="ECO:0000313" key="5">
    <source>
        <dbReference type="Proteomes" id="UP000630528"/>
    </source>
</evidence>
<dbReference type="PROSITE" id="PS50222">
    <property type="entry name" value="EF_HAND_2"/>
    <property type="match status" value="1"/>
</dbReference>
<dbReference type="Pfam" id="PF13202">
    <property type="entry name" value="EF-hand_5"/>
    <property type="match status" value="2"/>
</dbReference>
<comment type="caution">
    <text evidence="4">The sequence shown here is derived from an EMBL/GenBank/DDBJ whole genome shotgun (WGS) entry which is preliminary data.</text>
</comment>